<sequence length="100" mass="10767">MATITTTPERVKAAASSCDQAEAILKILFPETFKEPKLEFAVGDFVEGKDSGNVYIVTGFPPGRHEEVDVTSLKTGRQMGAKPGGRSTVSKSCMRRHPGL</sequence>
<name>A0A0F9V6P0_9ZZZZ</name>
<evidence type="ECO:0000256" key="1">
    <source>
        <dbReference type="SAM" id="MobiDB-lite"/>
    </source>
</evidence>
<comment type="caution">
    <text evidence="2">The sequence shown here is derived from an EMBL/GenBank/DDBJ whole genome shotgun (WGS) entry which is preliminary data.</text>
</comment>
<accession>A0A0F9V6P0</accession>
<gene>
    <name evidence="2" type="ORF">LCGC14_0521210</name>
</gene>
<protein>
    <submittedName>
        <fullName evidence="2">Uncharacterized protein</fullName>
    </submittedName>
</protein>
<dbReference type="EMBL" id="LAZR01000655">
    <property type="protein sequence ID" value="KKN61533.1"/>
    <property type="molecule type" value="Genomic_DNA"/>
</dbReference>
<proteinExistence type="predicted"/>
<dbReference type="AlphaFoldDB" id="A0A0F9V6P0"/>
<feature type="region of interest" description="Disordered" evidence="1">
    <location>
        <begin position="75"/>
        <end position="100"/>
    </location>
</feature>
<evidence type="ECO:0000313" key="2">
    <source>
        <dbReference type="EMBL" id="KKN61533.1"/>
    </source>
</evidence>
<organism evidence="2">
    <name type="scientific">marine sediment metagenome</name>
    <dbReference type="NCBI Taxonomy" id="412755"/>
    <lineage>
        <taxon>unclassified sequences</taxon>
        <taxon>metagenomes</taxon>
        <taxon>ecological metagenomes</taxon>
    </lineage>
</organism>
<reference evidence="2" key="1">
    <citation type="journal article" date="2015" name="Nature">
        <title>Complex archaea that bridge the gap between prokaryotes and eukaryotes.</title>
        <authorList>
            <person name="Spang A."/>
            <person name="Saw J.H."/>
            <person name="Jorgensen S.L."/>
            <person name="Zaremba-Niedzwiedzka K."/>
            <person name="Martijn J."/>
            <person name="Lind A.E."/>
            <person name="van Eijk R."/>
            <person name="Schleper C."/>
            <person name="Guy L."/>
            <person name="Ettema T.J."/>
        </authorList>
    </citation>
    <scope>NUCLEOTIDE SEQUENCE</scope>
</reference>